<dbReference type="AlphaFoldDB" id="A0A9E2S625"/>
<comment type="caution">
    <text evidence="1">The sequence shown here is derived from an EMBL/GenBank/DDBJ whole genome shotgun (WGS) entry which is preliminary data.</text>
</comment>
<sequence length="246" mass="29395">MEQLRKDITAYVFNTQEEEIHFFKEEKPRFYSKLIYFLKVYKIETRRPTGSNETQQKYLQKELRRLTHYFEENLQFYQYYRSGATYLDEKYFLRGRQDIYLTLDTYHFDADPAFSTSHDFRVAKIHAHELLRIYLIGSLEDLERKDDIVRMPVGSRQPVAWTGSKTSLIELLYALQSTGVFNNGAADIKLLATYFEQMFAIDLGNYYRIFQEIRIRKGNRAAFLESLADKLLQRMDDSDENPKQYL</sequence>
<dbReference type="RefSeq" id="WP_217790966.1">
    <property type="nucleotide sequence ID" value="NZ_JAHSPG010000004.1"/>
</dbReference>
<accession>A0A9E2S625</accession>
<organism evidence="1 2">
    <name type="scientific">Pinibacter aurantiacus</name>
    <dbReference type="NCBI Taxonomy" id="2851599"/>
    <lineage>
        <taxon>Bacteria</taxon>
        <taxon>Pseudomonadati</taxon>
        <taxon>Bacteroidota</taxon>
        <taxon>Chitinophagia</taxon>
        <taxon>Chitinophagales</taxon>
        <taxon>Chitinophagaceae</taxon>
        <taxon>Pinibacter</taxon>
    </lineage>
</organism>
<protein>
    <submittedName>
        <fullName evidence="1">RteC domain-containing protein</fullName>
    </submittedName>
</protein>
<dbReference type="Pfam" id="PF09357">
    <property type="entry name" value="RteC"/>
    <property type="match status" value="1"/>
</dbReference>
<reference evidence="1" key="1">
    <citation type="submission" date="2021-06" db="EMBL/GenBank/DDBJ databases">
        <authorList>
            <person name="Huq M.A."/>
        </authorList>
    </citation>
    <scope>NUCLEOTIDE SEQUENCE</scope>
    <source>
        <strain evidence="1">MAH-26</strain>
    </source>
</reference>
<proteinExistence type="predicted"/>
<gene>
    <name evidence="1" type="ORF">KTO63_09210</name>
</gene>
<dbReference type="Proteomes" id="UP000812270">
    <property type="component" value="Unassembled WGS sequence"/>
</dbReference>
<name>A0A9E2S625_9BACT</name>
<evidence type="ECO:0000313" key="1">
    <source>
        <dbReference type="EMBL" id="MBV4357323.1"/>
    </source>
</evidence>
<dbReference type="EMBL" id="JAHSPG010000004">
    <property type="protein sequence ID" value="MBV4357323.1"/>
    <property type="molecule type" value="Genomic_DNA"/>
</dbReference>
<evidence type="ECO:0000313" key="2">
    <source>
        <dbReference type="Proteomes" id="UP000812270"/>
    </source>
</evidence>
<dbReference type="InterPro" id="IPR018534">
    <property type="entry name" value="Tet_reg_excision_RteC"/>
</dbReference>
<keyword evidence="2" id="KW-1185">Reference proteome</keyword>